<gene>
    <name evidence="2" type="ORF">CEXT_142131</name>
</gene>
<accession>A0AAV4M5K1</accession>
<dbReference type="InterPro" id="IPR005135">
    <property type="entry name" value="Endo/exonuclease/phosphatase"/>
</dbReference>
<feature type="domain" description="Endonuclease/exonuclease/phosphatase" evidence="1">
    <location>
        <begin position="12"/>
        <end position="82"/>
    </location>
</feature>
<dbReference type="GO" id="GO:0003824">
    <property type="term" value="F:catalytic activity"/>
    <property type="evidence" value="ECO:0007669"/>
    <property type="project" value="InterPro"/>
</dbReference>
<dbReference type="InterPro" id="IPR036691">
    <property type="entry name" value="Endo/exonu/phosph_ase_sf"/>
</dbReference>
<dbReference type="Proteomes" id="UP001054945">
    <property type="component" value="Unassembled WGS sequence"/>
</dbReference>
<comment type="caution">
    <text evidence="2">The sequence shown here is derived from an EMBL/GenBank/DDBJ whole genome shotgun (WGS) entry which is preliminary data.</text>
</comment>
<sequence length="173" mass="19488">MSDAFTGLKICHWNANGIYSKLTDFKNFVHNHNADVILLQGLMLKPTENIFILIITSFVMTVHKNPVSGGTAILIKSNISHHCRSSTPSLKSIKTTIISVHPSTVSLKSSLRTRHQICHWHHIPKAFDRKVSYFHQIKLLLYKVYLRPLITYACPVWGSAAKSNIAILAACRK</sequence>
<organism evidence="2 3">
    <name type="scientific">Caerostris extrusa</name>
    <name type="common">Bark spider</name>
    <name type="synonym">Caerostris bankana</name>
    <dbReference type="NCBI Taxonomy" id="172846"/>
    <lineage>
        <taxon>Eukaryota</taxon>
        <taxon>Metazoa</taxon>
        <taxon>Ecdysozoa</taxon>
        <taxon>Arthropoda</taxon>
        <taxon>Chelicerata</taxon>
        <taxon>Arachnida</taxon>
        <taxon>Araneae</taxon>
        <taxon>Araneomorphae</taxon>
        <taxon>Entelegynae</taxon>
        <taxon>Araneoidea</taxon>
        <taxon>Araneidae</taxon>
        <taxon>Caerostris</taxon>
    </lineage>
</organism>
<dbReference type="Pfam" id="PF03372">
    <property type="entry name" value="Exo_endo_phos"/>
    <property type="match status" value="1"/>
</dbReference>
<evidence type="ECO:0000259" key="1">
    <source>
        <dbReference type="Pfam" id="PF03372"/>
    </source>
</evidence>
<evidence type="ECO:0000313" key="2">
    <source>
        <dbReference type="EMBL" id="GIX67659.1"/>
    </source>
</evidence>
<keyword evidence="3" id="KW-1185">Reference proteome</keyword>
<dbReference type="AlphaFoldDB" id="A0AAV4M5K1"/>
<reference evidence="2 3" key="1">
    <citation type="submission" date="2021-06" db="EMBL/GenBank/DDBJ databases">
        <title>Caerostris extrusa draft genome.</title>
        <authorList>
            <person name="Kono N."/>
            <person name="Arakawa K."/>
        </authorList>
    </citation>
    <scope>NUCLEOTIDE SEQUENCE [LARGE SCALE GENOMIC DNA]</scope>
</reference>
<dbReference type="EMBL" id="BPLR01019420">
    <property type="protein sequence ID" value="GIX67659.1"/>
    <property type="molecule type" value="Genomic_DNA"/>
</dbReference>
<evidence type="ECO:0000313" key="3">
    <source>
        <dbReference type="Proteomes" id="UP001054945"/>
    </source>
</evidence>
<dbReference type="Gene3D" id="3.60.10.10">
    <property type="entry name" value="Endonuclease/exonuclease/phosphatase"/>
    <property type="match status" value="1"/>
</dbReference>
<name>A0AAV4M5K1_CAEEX</name>
<dbReference type="SUPFAM" id="SSF56219">
    <property type="entry name" value="DNase I-like"/>
    <property type="match status" value="1"/>
</dbReference>
<proteinExistence type="predicted"/>
<protein>
    <recommendedName>
        <fullName evidence="1">Endonuclease/exonuclease/phosphatase domain-containing protein</fullName>
    </recommendedName>
</protein>